<evidence type="ECO:0000313" key="7">
    <source>
        <dbReference type="EMBL" id="ABO45345.1"/>
    </source>
</evidence>
<dbReference type="SUPFAM" id="SSF56672">
    <property type="entry name" value="DNA/RNA polymerases"/>
    <property type="match status" value="1"/>
</dbReference>
<evidence type="ECO:0000256" key="2">
    <source>
        <dbReference type="ARBA" id="ARBA00022679"/>
    </source>
</evidence>
<keyword evidence="3" id="KW-0548">Nucleotidyltransferase</keyword>
<dbReference type="GO" id="GO:0003887">
    <property type="term" value="F:DNA-directed DNA polymerase activity"/>
    <property type="evidence" value="ECO:0007669"/>
    <property type="project" value="UniProtKB-KW"/>
</dbReference>
<dbReference type="InterPro" id="IPR036397">
    <property type="entry name" value="RNaseH_sf"/>
</dbReference>
<sequence>MEKSDIIFKNTNIKKNILNYEFGFKMRRAVTLWDDEAYIYVFDWITEEEEVSNEGNGFRNRDVLIAIGCDKNYNFKKIKLSLKPSLFVCTSKFEVLKTVCVNKFAYEQKFINIINTEMTLSCNNYTVLDTLTNAQNVGQSKLIKIEFDTVKDLKYLFNFLKNNNQFYNFVSTTFYWNVTKQIQFELYYKYKKFYNIIHFWVNKNLDIKEYSSSSPRSNLHLTLPLITFDIETVSDDANRLPTGEDENDILFSVSIHYVHTDTLYTFVYLPCECENKKNVLEKSYYEYKYPYVKTHHTRIFTNEKDLLIATMERLTIQGKLHYLIGYNSLKYDIKFLMMRCVFYNIYKDNFFYNDGIQFLYNQIHLDLCDITRIQVKLNNYKLNTLAEEKLKESKVDVDSVLLRHTFRRIQDSNICHSYDENEILNKKNNTNYPCVIDILYYNNKDTILVSQLIKHNNVLDFISNFLYTVSEGMYFKNYNGIKYRVINQCTTTALKNNIFFSFFKSGKNNIAIPFITKRDDKLLTDYVFTQYDQNINLNNTIENKTSKKKFPGGANYCRGIYITSKPVVCSDYKVAYTTLIDRLNLGDETTGIFPASLLLSIWNFLNAISETFSLENDYVLFDYKTHSGFSQSQTKILYHEYVNNGIFCGEKFSFTKENLEKRGNSLVIIIYQKTRSVLANVTSIANDYRALLKQKASFYDNLYNELENLSNNLNDLYGEFEEENEFIDGDEDDENSEKDYASWLVTDESKFIYTIDKRLLSNLNKQDAENEVKTKMINAASRRDAFESLYYLAKINNSSIYGVLGPICPYVCAAITCIVRTSLLSSAHLLQTTYPDLVVRYMDTDSMFFELCDSFKNYKSQIDYFINLKFPYLTLESHVLAVCHFIKTKTILKKKEHSDNIKYTQHVHGPEAWKTLVKYVELHGKNVKTDTDIYNLFLNFYIYIKEKHISFFYHTIKVKENYATNVPAKELKNYLAEHFTALKDNFKQTIYYKLLHSDYNKTLYRPVIELNDQNEVSKTVNLYKFFLPMFMIVYYIVHGYLSTNNQPFYVYLSPKEMLKMNFKAYLFLINDNIEDSLLEDITDKDIQESSTLIEEEES</sequence>
<keyword evidence="8" id="KW-1185">Reference proteome</keyword>
<evidence type="ECO:0000256" key="5">
    <source>
        <dbReference type="ARBA" id="ARBA00023109"/>
    </source>
</evidence>
<evidence type="ECO:0000256" key="6">
    <source>
        <dbReference type="ARBA" id="ARBA00049244"/>
    </source>
</evidence>
<accession>A4L1X5</accession>
<keyword evidence="4" id="KW-0239">DNA-directed DNA polymerase</keyword>
<dbReference type="OrthoDB" id="9861at10239"/>
<comment type="catalytic activity">
    <reaction evidence="6">
        <text>DNA(n) + a 2'-deoxyribonucleoside 5'-triphosphate = DNA(n+1) + diphosphate</text>
        <dbReference type="Rhea" id="RHEA:22508"/>
        <dbReference type="Rhea" id="RHEA-COMP:17339"/>
        <dbReference type="Rhea" id="RHEA-COMP:17340"/>
        <dbReference type="ChEBI" id="CHEBI:33019"/>
        <dbReference type="ChEBI" id="CHEBI:61560"/>
        <dbReference type="ChEBI" id="CHEBI:173112"/>
        <dbReference type="EC" id="2.7.7.7"/>
    </reaction>
</comment>
<keyword evidence="2" id="KW-0808">Transferase</keyword>
<dbReference type="Proteomes" id="UP000203733">
    <property type="component" value="Segment"/>
</dbReference>
<evidence type="ECO:0000256" key="3">
    <source>
        <dbReference type="ARBA" id="ARBA00022695"/>
    </source>
</evidence>
<reference evidence="7 8" key="1">
    <citation type="journal article" date="2007" name="J. Virol.">
        <title>The genome of Gryllus bimaculatus nudivirus indicates an ancient diversification of baculovirus-related nonoccluded nudiviruses of insects.</title>
        <authorList>
            <person name="Wang Y."/>
            <person name="Kleespies R.G."/>
            <person name="Huger A.M."/>
            <person name="Jehle J.A."/>
        </authorList>
    </citation>
    <scope>NUCLEOTIDE SEQUENCE [LARGE SCALE GENOMIC DNA]</scope>
</reference>
<keyword evidence="5" id="KW-0235">DNA replication</keyword>
<evidence type="ECO:0000256" key="1">
    <source>
        <dbReference type="ARBA" id="ARBA00005755"/>
    </source>
</evidence>
<evidence type="ECO:0000313" key="8">
    <source>
        <dbReference type="Proteomes" id="UP000203733"/>
    </source>
</evidence>
<proteinExistence type="inferred from homology"/>
<dbReference type="GO" id="GO:0003676">
    <property type="term" value="F:nucleic acid binding"/>
    <property type="evidence" value="ECO:0007669"/>
    <property type="project" value="InterPro"/>
</dbReference>
<dbReference type="InterPro" id="IPR043502">
    <property type="entry name" value="DNA/RNA_pol_sf"/>
</dbReference>
<keyword evidence="5" id="KW-1194">Viral DNA replication</keyword>
<dbReference type="InterPro" id="IPR006172">
    <property type="entry name" value="DNA-dir_DNA_pol_B"/>
</dbReference>
<dbReference type="RefSeq" id="YP_001111279.1">
    <property type="nucleotide sequence ID" value="NC_009240.1"/>
</dbReference>
<dbReference type="InterPro" id="IPR012337">
    <property type="entry name" value="RNaseH-like_sf"/>
</dbReference>
<dbReference type="GO" id="GO:0039693">
    <property type="term" value="P:viral DNA genome replication"/>
    <property type="evidence" value="ECO:0007669"/>
    <property type="project" value="UniProtKB-KW"/>
</dbReference>
<name>A4L1X5_9VIRU</name>
<dbReference type="GO" id="GO:0000166">
    <property type="term" value="F:nucleotide binding"/>
    <property type="evidence" value="ECO:0007669"/>
    <property type="project" value="InterPro"/>
</dbReference>
<protein>
    <submittedName>
        <fullName evidence="7">DNA polymerase B</fullName>
    </submittedName>
</protein>
<evidence type="ECO:0000256" key="4">
    <source>
        <dbReference type="ARBA" id="ARBA00022932"/>
    </source>
</evidence>
<dbReference type="KEGG" id="vg:4960828"/>
<comment type="similarity">
    <text evidence="1">Belongs to the DNA polymerase type-B family.</text>
</comment>
<dbReference type="EMBL" id="EF203088">
    <property type="protein sequence ID" value="ABO45345.1"/>
    <property type="molecule type" value="Genomic_DNA"/>
</dbReference>
<dbReference type="Gene3D" id="3.30.420.10">
    <property type="entry name" value="Ribonuclease H-like superfamily/Ribonuclease H"/>
    <property type="match status" value="1"/>
</dbReference>
<dbReference type="GeneID" id="4960828"/>
<dbReference type="SMART" id="SM00486">
    <property type="entry name" value="POLBc"/>
    <property type="match status" value="1"/>
</dbReference>
<organism evidence="7 8">
    <name type="scientific">Gryllus bimaculatus nudivirus</name>
    <dbReference type="NCBI Taxonomy" id="432587"/>
    <lineage>
        <taxon>Viruses</taxon>
        <taxon>Viruses incertae sedis</taxon>
        <taxon>Naldaviricetes</taxon>
        <taxon>Lefavirales</taxon>
        <taxon>Nudiviridae</taxon>
        <taxon>Alphanudivirus</taxon>
        <taxon>Alphanudivirus grybimaculati</taxon>
    </lineage>
</organism>
<gene>
    <name evidence="7" type="primary">dnapolB</name>
</gene>
<dbReference type="SUPFAM" id="SSF53098">
    <property type="entry name" value="Ribonuclease H-like"/>
    <property type="match status" value="1"/>
</dbReference>